<organism evidence="6 7">
    <name type="scientific">Clostridium yunnanense</name>
    <dbReference type="NCBI Taxonomy" id="2800325"/>
    <lineage>
        <taxon>Bacteria</taxon>
        <taxon>Bacillati</taxon>
        <taxon>Bacillota</taxon>
        <taxon>Clostridia</taxon>
        <taxon>Eubacteriales</taxon>
        <taxon>Clostridiaceae</taxon>
        <taxon>Clostridium</taxon>
    </lineage>
</organism>
<dbReference type="Gene3D" id="3.10.310.40">
    <property type="match status" value="1"/>
</dbReference>
<keyword evidence="7" id="KW-1185">Reference proteome</keyword>
<dbReference type="SUPFAM" id="SSF55186">
    <property type="entry name" value="ThrRS/AlaRS common domain"/>
    <property type="match status" value="1"/>
</dbReference>
<dbReference type="InterPro" id="IPR012947">
    <property type="entry name" value="tRNA_SAD"/>
</dbReference>
<dbReference type="Pfam" id="PF07973">
    <property type="entry name" value="tRNA_SAD"/>
    <property type="match status" value="1"/>
</dbReference>
<reference evidence="7" key="1">
    <citation type="submission" date="2021-01" db="EMBL/GenBank/DDBJ databases">
        <title>Genome public.</title>
        <authorList>
            <person name="Liu C."/>
            <person name="Sun Q."/>
        </authorList>
    </citation>
    <scope>NUCLEOTIDE SEQUENCE [LARGE SCALE GENOMIC DNA]</scope>
    <source>
        <strain evidence="7">YIM B02505</strain>
    </source>
</reference>
<dbReference type="InterPro" id="IPR051335">
    <property type="entry name" value="Alanyl-tRNA_Editing_Enzymes"/>
</dbReference>
<evidence type="ECO:0000256" key="3">
    <source>
        <dbReference type="ARBA" id="ARBA00022723"/>
    </source>
</evidence>
<dbReference type="Gene3D" id="2.40.30.130">
    <property type="match status" value="1"/>
</dbReference>
<accession>A0ABS1EMG6</accession>
<sequence length="389" mass="44828">MTEKLFYKDPYICEADCEIESILDKGDKFEIVLKRTPFYPEGGGQPNDFGYINDIEVSYVYEEDDVIYHVVDRKPEGSVVKCKVDYERRVDHIQQHSGEHLLSAAFFKLFRVSNAGFHLGEDYVTIDMELKDATKEMIKSIEKEVNLYVFKNEPIKTYFLSKDEALKLPLRKEIKAEGNNIRMVQVGENTDFSACCGTHANRTGEIGLVKIIKYEKYKGMTRVYFKCGLRALKDYQIKHDYIVDLTRTLSADPSEISNKIKNQKEEIIDLKKKVGSLYSTLALSKAQELLNGANDKFIIAQYEDEDFELLEKICDEFKEKDFILILSSLRYKKLILAQNGTFDFECGKIFKETLKEFGGKGGGNAKRAQASFEDKNSLNKYIEYLKENL</sequence>
<dbReference type="SUPFAM" id="SSF50447">
    <property type="entry name" value="Translation proteins"/>
    <property type="match status" value="1"/>
</dbReference>
<evidence type="ECO:0000256" key="2">
    <source>
        <dbReference type="ARBA" id="ARBA00004496"/>
    </source>
</evidence>
<comment type="subcellular location">
    <subcellularLocation>
        <location evidence="2">Cytoplasm</location>
    </subcellularLocation>
</comment>
<feature type="domain" description="Alanyl-transfer RNA synthetases family profile" evidence="5">
    <location>
        <begin position="1"/>
        <end position="237"/>
    </location>
</feature>
<dbReference type="EMBL" id="JAENHN010000026">
    <property type="protein sequence ID" value="MBK1810572.1"/>
    <property type="molecule type" value="Genomic_DNA"/>
</dbReference>
<dbReference type="InterPro" id="IPR018164">
    <property type="entry name" value="Ala-tRNA-synth_IIc_N"/>
</dbReference>
<keyword evidence="3" id="KW-0479">Metal-binding</keyword>
<gene>
    <name evidence="6" type="ORF">JHL18_07975</name>
</gene>
<dbReference type="Proteomes" id="UP000596739">
    <property type="component" value="Unassembled WGS sequence"/>
</dbReference>
<dbReference type="PANTHER" id="PTHR43462">
    <property type="entry name" value="ALANYL-TRNA EDITING PROTEIN"/>
    <property type="match status" value="1"/>
</dbReference>
<dbReference type="SMART" id="SM00863">
    <property type="entry name" value="tRNA_SAD"/>
    <property type="match status" value="1"/>
</dbReference>
<dbReference type="Gene3D" id="3.30.980.10">
    <property type="entry name" value="Threonyl-trna Synthetase, Chain A, domain 2"/>
    <property type="match status" value="1"/>
</dbReference>
<dbReference type="RefSeq" id="WP_200267914.1">
    <property type="nucleotide sequence ID" value="NZ_JAENHN010000026.1"/>
</dbReference>
<protein>
    <submittedName>
        <fullName evidence="6">Alanyl-tRNA editing protein</fullName>
    </submittedName>
</protein>
<evidence type="ECO:0000313" key="6">
    <source>
        <dbReference type="EMBL" id="MBK1810572.1"/>
    </source>
</evidence>
<dbReference type="InterPro" id="IPR009000">
    <property type="entry name" value="Transl_B-barrel_sf"/>
</dbReference>
<dbReference type="InterPro" id="IPR018163">
    <property type="entry name" value="Thr/Ala-tRNA-synth_IIc_edit"/>
</dbReference>
<keyword evidence="4" id="KW-0862">Zinc</keyword>
<evidence type="ECO:0000313" key="7">
    <source>
        <dbReference type="Proteomes" id="UP000596739"/>
    </source>
</evidence>
<proteinExistence type="predicted"/>
<name>A0ABS1EMG6_9CLOT</name>
<dbReference type="PROSITE" id="PS50860">
    <property type="entry name" value="AA_TRNA_LIGASE_II_ALA"/>
    <property type="match status" value="1"/>
</dbReference>
<dbReference type="InterPro" id="IPR018165">
    <property type="entry name" value="Ala-tRNA-synth_IIc_core"/>
</dbReference>
<comment type="caution">
    <text evidence="6">The sequence shown here is derived from an EMBL/GenBank/DDBJ whole genome shotgun (WGS) entry which is preliminary data.</text>
</comment>
<evidence type="ECO:0000256" key="1">
    <source>
        <dbReference type="ARBA" id="ARBA00001947"/>
    </source>
</evidence>
<dbReference type="Pfam" id="PF01411">
    <property type="entry name" value="tRNA-synt_2c"/>
    <property type="match status" value="1"/>
</dbReference>
<comment type="cofactor">
    <cofactor evidence="1">
        <name>Zn(2+)</name>
        <dbReference type="ChEBI" id="CHEBI:29105"/>
    </cofactor>
</comment>
<dbReference type="PANTHER" id="PTHR43462:SF1">
    <property type="entry name" value="ALANYL-TRNA EDITING PROTEIN AARSD1"/>
    <property type="match status" value="1"/>
</dbReference>
<evidence type="ECO:0000259" key="5">
    <source>
        <dbReference type="PROSITE" id="PS50860"/>
    </source>
</evidence>
<evidence type="ECO:0000256" key="4">
    <source>
        <dbReference type="ARBA" id="ARBA00022833"/>
    </source>
</evidence>